<dbReference type="SUPFAM" id="SSF49373">
    <property type="entry name" value="Invasin/intimin cell-adhesion fragments"/>
    <property type="match status" value="2"/>
</dbReference>
<dbReference type="PROSITE" id="PS51272">
    <property type="entry name" value="SLH"/>
    <property type="match status" value="3"/>
</dbReference>
<organism evidence="6 7">
    <name type="scientific">Paenibacillus etheri</name>
    <dbReference type="NCBI Taxonomy" id="1306852"/>
    <lineage>
        <taxon>Bacteria</taxon>
        <taxon>Bacillati</taxon>
        <taxon>Bacillota</taxon>
        <taxon>Bacilli</taxon>
        <taxon>Bacillales</taxon>
        <taxon>Paenibacillaceae</taxon>
        <taxon>Paenibacillus</taxon>
    </lineage>
</organism>
<dbReference type="InterPro" id="IPR005084">
    <property type="entry name" value="CBM6"/>
</dbReference>
<dbReference type="OrthoDB" id="833750at2"/>
<evidence type="ECO:0000259" key="5">
    <source>
        <dbReference type="PROSITE" id="PS51272"/>
    </source>
</evidence>
<comment type="caution">
    <text evidence="6">The sequence shown here is derived from an EMBL/GenBank/DDBJ whole genome shotgun (WGS) entry which is preliminary data.</text>
</comment>
<keyword evidence="7" id="KW-1185">Reference proteome</keyword>
<protein>
    <submittedName>
        <fullName evidence="6">Uncharacterized protein</fullName>
    </submittedName>
</protein>
<dbReference type="SUPFAM" id="SSF51126">
    <property type="entry name" value="Pectin lyase-like"/>
    <property type="match status" value="1"/>
</dbReference>
<keyword evidence="2" id="KW-1015">Disulfide bond</keyword>
<dbReference type="SMART" id="SM00635">
    <property type="entry name" value="BID_2"/>
    <property type="match status" value="4"/>
</dbReference>
<dbReference type="InterPro" id="IPR001119">
    <property type="entry name" value="SLH_dom"/>
</dbReference>
<accession>A0A0W1ATY4</accession>
<dbReference type="CDD" id="cd04083">
    <property type="entry name" value="CBM35_Lmo2446-like"/>
    <property type="match status" value="2"/>
</dbReference>
<dbReference type="CDD" id="cd00110">
    <property type="entry name" value="LamG"/>
    <property type="match status" value="1"/>
</dbReference>
<dbReference type="Proteomes" id="UP000054709">
    <property type="component" value="Unassembled WGS sequence"/>
</dbReference>
<evidence type="ECO:0000259" key="4">
    <source>
        <dbReference type="PROSITE" id="PS51175"/>
    </source>
</evidence>
<dbReference type="InterPro" id="IPR001791">
    <property type="entry name" value="Laminin_G"/>
</dbReference>
<feature type="domain" description="SLH" evidence="5">
    <location>
        <begin position="2061"/>
        <end position="2121"/>
    </location>
</feature>
<dbReference type="Gene3D" id="2.60.120.260">
    <property type="entry name" value="Galactose-binding domain-like"/>
    <property type="match status" value="2"/>
</dbReference>
<dbReference type="EMBL" id="LCZJ02000033">
    <property type="protein sequence ID" value="KTD84722.1"/>
    <property type="molecule type" value="Genomic_DNA"/>
</dbReference>
<reference evidence="6 7" key="1">
    <citation type="journal article" date="2015" name="Int. Biodeterior. Biodegradation">
        <title>Physiological and genetic screening methods for the isolation of methyl tert-butyl ether-degrading bacteria for bioremediation purposes.</title>
        <authorList>
            <person name="Guisado I.M."/>
            <person name="Purswani J."/>
            <person name="Gonzalez Lopez J."/>
            <person name="Pozo C."/>
        </authorList>
    </citation>
    <scope>NUCLEOTIDE SEQUENCE [LARGE SCALE GENOMIC DNA]</scope>
    <source>
        <strain evidence="6 7">SH7</strain>
    </source>
</reference>
<evidence type="ECO:0000256" key="2">
    <source>
        <dbReference type="ARBA" id="ARBA00023157"/>
    </source>
</evidence>
<dbReference type="Gene3D" id="2.80.10.50">
    <property type="match status" value="1"/>
</dbReference>
<feature type="domain" description="SLH" evidence="5">
    <location>
        <begin position="1934"/>
        <end position="1997"/>
    </location>
</feature>
<feature type="region of interest" description="Disordered" evidence="3">
    <location>
        <begin position="1918"/>
        <end position="1938"/>
    </location>
</feature>
<dbReference type="SUPFAM" id="SSF49785">
    <property type="entry name" value="Galactose-binding domain-like"/>
    <property type="match status" value="2"/>
</dbReference>
<dbReference type="Pfam" id="PF00395">
    <property type="entry name" value="SLH"/>
    <property type="match status" value="3"/>
</dbReference>
<dbReference type="PANTHER" id="PTHR31736">
    <property type="match status" value="1"/>
</dbReference>
<feature type="domain" description="SLH" evidence="5">
    <location>
        <begin position="1998"/>
        <end position="2056"/>
    </location>
</feature>
<dbReference type="InterPro" id="IPR012334">
    <property type="entry name" value="Pectin_lyas_fold"/>
</dbReference>
<dbReference type="InterPro" id="IPR008979">
    <property type="entry name" value="Galactose-bd-like_sf"/>
</dbReference>
<feature type="domain" description="CBM6" evidence="4">
    <location>
        <begin position="788"/>
        <end position="915"/>
    </location>
</feature>
<dbReference type="InterPro" id="IPR008964">
    <property type="entry name" value="Invasin/intimin_cell_adhesion"/>
</dbReference>
<feature type="domain" description="CBM6" evidence="4">
    <location>
        <begin position="660"/>
        <end position="785"/>
    </location>
</feature>
<evidence type="ECO:0000313" key="6">
    <source>
        <dbReference type="EMBL" id="KTD84722.1"/>
    </source>
</evidence>
<dbReference type="Gene3D" id="2.160.20.10">
    <property type="entry name" value="Single-stranded right-handed beta-helix, Pectin lyase-like"/>
    <property type="match status" value="1"/>
</dbReference>
<dbReference type="Gene3D" id="2.60.120.200">
    <property type="match status" value="2"/>
</dbReference>
<dbReference type="PANTHER" id="PTHR31736:SF19">
    <property type="entry name" value="PECTIN LYASE SUPERFAMILY PROTEIN-RELATED"/>
    <property type="match status" value="1"/>
</dbReference>
<dbReference type="PROSITE" id="PS51175">
    <property type="entry name" value="CBM6"/>
    <property type="match status" value="2"/>
</dbReference>
<sequence length="2121" mass="226031">MKRNGKKLLSLVLVLVMFTIITVISLPKSVFATDQNQLDVYPDPPAGTASYSAFTAEVSSPGGSWNKLFTHSAKMFNGDSGDPGNSNMPTGFVMFDSAGTVEMKVTYHGGPLTSAKVWPQAYGITPTIEGNVMTFSVTGAKNIVLEVNDNIYSALHIFANPIDTDIPSEGDPNVMYFGPGVHEYGTSDYIKRQKIGAHTNGNYKADMDYIDVPSGKTVYLAPGAIVKAQIRTNPYLNEPNWDKSPIKENITIRGRGILELSKWSGDFTDAARAKNPEMPGIVAFYSKNVKIEGLVIVNPERQSVNVIGSTDVIIDNIKGFTSMHEGDGIVLVMDNNNVTVKNSFIRSSDDGLVTGNRSSNILWENNVVASMRVHSIMINAGDTTNYVARDIYIINSNAYPGIRGTIGVYSAGGLVDNVLLENIEIERTRYGSMLEVYPYQMWNHATGRMSNITLKNINYASNPYDFGSQIGGISENEYVDGVHFENVKVDGKLVTDSASGNLSIGSYVTNVTFNGEPYSGNLSLPTSIVPADSDGKYYQIYNRKQIGKSLFDDSGTVSYGDGTGYEYQWALENSDGFIRFRNRLTGNYMNFEANNGRIKTGPAIEWNADWMPVGSEYGYFQLRNRKHGLMHIHTQNGYVQSSMVGGGDWTSDQWRFVEQNNYEAEDASLSGGAEVGNDQLNYSGSGFTAGYDSIGATTTFTVNTASEGRYNLDLRYANTTGGTKTLSLYVNGSKIKQISLPSLANGDTWGDKVETINLNAGDNTIAYKYESGDSGNVSLDYITVTAYNMYEAENAVLSDKAEIGSSGLNYSGDGYVTGYGEFGATTTFTVNNSSALTRSYYLDLRYANATGATQTVSLYVNGIKLRQISLRSLENSDTWSDQVELVTLKSGINTISYKYDDGDSGNVKLDYIILHSTTDNGVTVSPAELVAHWKFDEESGTAINDSSGKGNIGKLVNNPAWNSLGKFEGSLAFNGGSRAEINAFSFLEQTGDEAVSLWFNTSQPSNGYYNIFKQENRFTALQMEGGNKARVVYWPGGASQPKTLSFPWTYNDNKWHHYVASYGQKTGLKIYVDGKVVASDATNLGPLPRVTSKILLGADVSGGEAYNGQLDDVRIFNGPLTQNEVLRLMHGVQELTLQSIKAPATITRVASGTAKTAAALGLPATVELVTNVGNINANVTWDVNASSYDPNVETVQNFTVAGIVTLPEFVKNTSNVSLTTSISVTVRPIELVAHWKFNEGSGTTAVDSSGKGNNGTLINNPTWNNSGKIDGALEFSGGSSKARVEVAPFATVNQTGDQTVSLWFKTSKPANGYYSVFRQDNRFTALQLTDKGTAQVAYWPNGSSSNKSLSFPWTYSNNQWHHYVASYSQKTGMKIYVDGVLVASDATNLGPLPSVTSKIMLGSADYGESYTGLLDDVRIFNGPLTQAQVTQLMNIGLGMKLQSIPTPAAITGLVNGTAKTAADLRLPATVELVTDLASMNADVTWDVSGSDYDQAVKEEQTFTVNGTITLPEGVTNPNNVPLTTTISVTVLEKTNVAATGVTLNKTTASLNVGAIDQLIATVTPTNASNKKVTFTVDNDQVVELTDVVFNADGTTSATVKALSVGEAKITVETEDGHYRDYYNVTVNDVQVPAEGVSLNKISSTMIVGATDELTATVSPADATDKTVTFAVEGNAVTVSSAVYDEVSGTTSVTVSAVSTGYAKVTATAVDGSKAEYEVTVVASPVTATGVTLNKSSAVFDIGVLDTLIAKVNPADATDKMVTFAVEGNAVSVTDAVYDVATGTTSIRVTAVSAGRAKITATTADGGHQAVYNVTVNSGNTGNPGNPGNVAVLTGISLDSASSSLEVGKTQAIQVTAIYSDGTKENVTGKASYATSDASVIAVSANGILEAVGKGSAAVTVSYQGKTAVIAVTGVLKKSGGDSDGDGSSTNPEPGTPIFTDIGKHAWAEEAIQALAKLGIIKGTSATTFEPGKEITRADFVTLLVRALGLKADISGNFQDVVQGDYYYEALGIVKALGIAKGTGDGMFNPKEKISRQDMMVLVVRALQAGGKWESHGMASDLNRFTDASGISVYAVDAVAALVHDGIITGKGAGKISPNATTTRAEVAVIMYRLMNQILKVE</sequence>
<dbReference type="SMART" id="SM00560">
    <property type="entry name" value="LamGL"/>
    <property type="match status" value="2"/>
</dbReference>
<dbReference type="Gene3D" id="2.60.40.1080">
    <property type="match status" value="4"/>
</dbReference>
<dbReference type="GO" id="GO:0030246">
    <property type="term" value="F:carbohydrate binding"/>
    <property type="evidence" value="ECO:0007669"/>
    <property type="project" value="InterPro"/>
</dbReference>
<evidence type="ECO:0000256" key="1">
    <source>
        <dbReference type="ARBA" id="ARBA00022729"/>
    </source>
</evidence>
<dbReference type="InterPro" id="IPR011050">
    <property type="entry name" value="Pectin_lyase_fold/virulence"/>
</dbReference>
<dbReference type="Pfam" id="PF13385">
    <property type="entry name" value="Laminin_G_3"/>
    <property type="match status" value="2"/>
</dbReference>
<gene>
    <name evidence="6" type="ORF">UQ64_24055</name>
</gene>
<dbReference type="CDD" id="cd23432">
    <property type="entry name" value="beta-trefoil_Ricin_EndoBetaGal-like"/>
    <property type="match status" value="1"/>
</dbReference>
<name>A0A0W1ATY4_9BACL</name>
<dbReference type="RefSeq" id="WP_060625429.1">
    <property type="nucleotide sequence ID" value="NZ_LCZJ02000033.1"/>
</dbReference>
<evidence type="ECO:0000313" key="7">
    <source>
        <dbReference type="Proteomes" id="UP000054709"/>
    </source>
</evidence>
<evidence type="ECO:0000256" key="3">
    <source>
        <dbReference type="SAM" id="MobiDB-lite"/>
    </source>
</evidence>
<dbReference type="Pfam" id="PF02368">
    <property type="entry name" value="Big_2"/>
    <property type="match status" value="3"/>
</dbReference>
<dbReference type="InterPro" id="IPR006558">
    <property type="entry name" value="LamG-like"/>
</dbReference>
<dbReference type="InterPro" id="IPR013320">
    <property type="entry name" value="ConA-like_dom_sf"/>
</dbReference>
<dbReference type="Pfam" id="PF16990">
    <property type="entry name" value="CBM_35"/>
    <property type="match status" value="1"/>
</dbReference>
<dbReference type="InterPro" id="IPR003343">
    <property type="entry name" value="Big_2"/>
</dbReference>
<keyword evidence="1" id="KW-0732">Signal</keyword>
<proteinExistence type="predicted"/>
<dbReference type="SUPFAM" id="SSF49899">
    <property type="entry name" value="Concanavalin A-like lectins/glucanases"/>
    <property type="match status" value="2"/>
</dbReference>